<dbReference type="GO" id="GO:0005634">
    <property type="term" value="C:nucleus"/>
    <property type="evidence" value="ECO:0007669"/>
    <property type="project" value="UniProtKB-SubCell"/>
</dbReference>
<dbReference type="InterPro" id="IPR050457">
    <property type="entry name" value="ZnFinger_BTB_dom_contain"/>
</dbReference>
<dbReference type="GO" id="GO:0000981">
    <property type="term" value="F:DNA-binding transcription factor activity, RNA polymerase II-specific"/>
    <property type="evidence" value="ECO:0007669"/>
    <property type="project" value="TreeGrafter"/>
</dbReference>
<dbReference type="FunFam" id="3.30.160.60:FF:000145">
    <property type="entry name" value="Zinc finger protein 574"/>
    <property type="match status" value="1"/>
</dbReference>
<dbReference type="Proteomes" id="UP000078561">
    <property type="component" value="Unassembled WGS sequence"/>
</dbReference>
<dbReference type="InParanoid" id="A0A168T451"/>
<keyword evidence="2" id="KW-0479">Metal-binding</keyword>
<dbReference type="GO" id="GO:0000978">
    <property type="term" value="F:RNA polymerase II cis-regulatory region sequence-specific DNA binding"/>
    <property type="evidence" value="ECO:0007669"/>
    <property type="project" value="TreeGrafter"/>
</dbReference>
<reference evidence="9" key="1">
    <citation type="submission" date="2016-04" db="EMBL/GenBank/DDBJ databases">
        <authorList>
            <person name="Evans L.H."/>
            <person name="Alamgir A."/>
            <person name="Owens N."/>
            <person name="Weber N.D."/>
            <person name="Virtaneva K."/>
            <person name="Barbian K."/>
            <person name="Babar A."/>
            <person name="Rosenke K."/>
        </authorList>
    </citation>
    <scope>NUCLEOTIDE SEQUENCE [LARGE SCALE GENOMIC DNA]</scope>
    <source>
        <strain evidence="9">CBS 101.48</strain>
    </source>
</reference>
<evidence type="ECO:0000313" key="10">
    <source>
        <dbReference type="Proteomes" id="UP000078561"/>
    </source>
</evidence>
<evidence type="ECO:0000256" key="1">
    <source>
        <dbReference type="ARBA" id="ARBA00004123"/>
    </source>
</evidence>
<dbReference type="STRING" id="4829.A0A168T451"/>
<dbReference type="Gene3D" id="3.30.160.60">
    <property type="entry name" value="Classic Zinc Finger"/>
    <property type="match status" value="1"/>
</dbReference>
<name>A0A168T451_ABSGL</name>
<keyword evidence="6" id="KW-0539">Nucleus</keyword>
<keyword evidence="4 7" id="KW-0863">Zinc-finger</keyword>
<dbReference type="GO" id="GO:0008270">
    <property type="term" value="F:zinc ion binding"/>
    <property type="evidence" value="ECO:0007669"/>
    <property type="project" value="UniProtKB-KW"/>
</dbReference>
<keyword evidence="10" id="KW-1185">Reference proteome</keyword>
<dbReference type="InterPro" id="IPR036236">
    <property type="entry name" value="Znf_C2H2_sf"/>
</dbReference>
<evidence type="ECO:0000313" key="9">
    <source>
        <dbReference type="EMBL" id="SAM09432.1"/>
    </source>
</evidence>
<evidence type="ECO:0000259" key="8">
    <source>
        <dbReference type="PROSITE" id="PS50157"/>
    </source>
</evidence>
<accession>A0A168T451</accession>
<comment type="subcellular location">
    <subcellularLocation>
        <location evidence="1">Nucleus</location>
    </subcellularLocation>
</comment>
<evidence type="ECO:0000256" key="5">
    <source>
        <dbReference type="ARBA" id="ARBA00022833"/>
    </source>
</evidence>
<evidence type="ECO:0000256" key="2">
    <source>
        <dbReference type="ARBA" id="ARBA00022723"/>
    </source>
</evidence>
<dbReference type="OrthoDB" id="8117402at2759"/>
<keyword evidence="3" id="KW-0677">Repeat</keyword>
<feature type="domain" description="C2H2-type" evidence="8">
    <location>
        <begin position="299"/>
        <end position="326"/>
    </location>
</feature>
<evidence type="ECO:0000256" key="7">
    <source>
        <dbReference type="PROSITE-ProRule" id="PRU00042"/>
    </source>
</evidence>
<dbReference type="SUPFAM" id="SSF57667">
    <property type="entry name" value="beta-beta-alpha zinc fingers"/>
    <property type="match status" value="1"/>
</dbReference>
<sequence length="341" mass="37529">MTSLNVCFTKYSVKSQPEVGLSQDLFDFGQLEHDFTINPTSIPIPPNALPPDAANVGSGLNSNNYALSSFGSFSSAADSLVHDNAIVIPAYSPPSTPSTTIQDFCLLDDQETLLNVPPPPPAHDPSMALLSSSACESDISFCSPTTPLSTMLSPYGGFSMDDMTLMSSPATASHSPGPSWLATSMQHGLSLHSPSPQFNLDMPDMNSMDQQSMYSPSYGIYATPSPQLQQQQQQQQDCGMDNKVKEEQSWAQETATVTKKQAPSRRREYSCPYCPRKSNRSNNMKEHILTHDPNRPKNFPCSICPKRFARKHDLKRHHQSHERNIEKMMVACGLVPRASPF</sequence>
<evidence type="ECO:0000256" key="6">
    <source>
        <dbReference type="ARBA" id="ARBA00023242"/>
    </source>
</evidence>
<gene>
    <name evidence="9" type="primary">ABSGL_15108.1 scaffold 15162</name>
</gene>
<dbReference type="EMBL" id="LT555008">
    <property type="protein sequence ID" value="SAM09432.1"/>
    <property type="molecule type" value="Genomic_DNA"/>
</dbReference>
<dbReference type="InterPro" id="IPR013087">
    <property type="entry name" value="Znf_C2H2_type"/>
</dbReference>
<dbReference type="PANTHER" id="PTHR46105:SF28">
    <property type="entry name" value="ZINC FINGER PROTEIN 37-LIKE"/>
    <property type="match status" value="1"/>
</dbReference>
<dbReference type="PROSITE" id="PS00028">
    <property type="entry name" value="ZINC_FINGER_C2H2_1"/>
    <property type="match status" value="1"/>
</dbReference>
<feature type="domain" description="C2H2-type" evidence="8">
    <location>
        <begin position="269"/>
        <end position="296"/>
    </location>
</feature>
<evidence type="ECO:0000256" key="4">
    <source>
        <dbReference type="ARBA" id="ARBA00022771"/>
    </source>
</evidence>
<dbReference type="PROSITE" id="PS50157">
    <property type="entry name" value="ZINC_FINGER_C2H2_2"/>
    <property type="match status" value="2"/>
</dbReference>
<evidence type="ECO:0000256" key="3">
    <source>
        <dbReference type="ARBA" id="ARBA00022737"/>
    </source>
</evidence>
<dbReference type="SMART" id="SM00355">
    <property type="entry name" value="ZnF_C2H2"/>
    <property type="match status" value="2"/>
</dbReference>
<dbReference type="PANTHER" id="PTHR46105">
    <property type="entry name" value="AGAP004733-PA"/>
    <property type="match status" value="1"/>
</dbReference>
<dbReference type="Pfam" id="PF00096">
    <property type="entry name" value="zf-C2H2"/>
    <property type="match status" value="2"/>
</dbReference>
<proteinExistence type="predicted"/>
<organism evidence="9">
    <name type="scientific">Absidia glauca</name>
    <name type="common">Pin mould</name>
    <dbReference type="NCBI Taxonomy" id="4829"/>
    <lineage>
        <taxon>Eukaryota</taxon>
        <taxon>Fungi</taxon>
        <taxon>Fungi incertae sedis</taxon>
        <taxon>Mucoromycota</taxon>
        <taxon>Mucoromycotina</taxon>
        <taxon>Mucoromycetes</taxon>
        <taxon>Mucorales</taxon>
        <taxon>Cunninghamellaceae</taxon>
        <taxon>Absidia</taxon>
    </lineage>
</organism>
<protein>
    <recommendedName>
        <fullName evidence="8">C2H2-type domain-containing protein</fullName>
    </recommendedName>
</protein>
<dbReference type="AlphaFoldDB" id="A0A168T451"/>
<keyword evidence="5" id="KW-0862">Zinc</keyword>